<evidence type="ECO:0000256" key="1">
    <source>
        <dbReference type="SAM" id="MobiDB-lite"/>
    </source>
</evidence>
<comment type="caution">
    <text evidence="2">The sequence shown here is derived from an EMBL/GenBank/DDBJ whole genome shotgun (WGS) entry which is preliminary data.</text>
</comment>
<dbReference type="Proteomes" id="UP001301769">
    <property type="component" value="Unassembled WGS sequence"/>
</dbReference>
<feature type="region of interest" description="Disordered" evidence="1">
    <location>
        <begin position="192"/>
        <end position="213"/>
    </location>
</feature>
<protein>
    <submittedName>
        <fullName evidence="2">Uncharacterized protein</fullName>
    </submittedName>
</protein>
<reference evidence="2" key="1">
    <citation type="journal article" date="2023" name="Mol. Phylogenet. Evol.">
        <title>Genome-scale phylogeny and comparative genomics of the fungal order Sordariales.</title>
        <authorList>
            <person name="Hensen N."/>
            <person name="Bonometti L."/>
            <person name="Westerberg I."/>
            <person name="Brannstrom I.O."/>
            <person name="Guillou S."/>
            <person name="Cros-Aarteil S."/>
            <person name="Calhoun S."/>
            <person name="Haridas S."/>
            <person name="Kuo A."/>
            <person name="Mondo S."/>
            <person name="Pangilinan J."/>
            <person name="Riley R."/>
            <person name="LaButti K."/>
            <person name="Andreopoulos B."/>
            <person name="Lipzen A."/>
            <person name="Chen C."/>
            <person name="Yan M."/>
            <person name="Daum C."/>
            <person name="Ng V."/>
            <person name="Clum A."/>
            <person name="Steindorff A."/>
            <person name="Ohm R.A."/>
            <person name="Martin F."/>
            <person name="Silar P."/>
            <person name="Natvig D.O."/>
            <person name="Lalanne C."/>
            <person name="Gautier V."/>
            <person name="Ament-Velasquez S.L."/>
            <person name="Kruys A."/>
            <person name="Hutchinson M.I."/>
            <person name="Powell A.J."/>
            <person name="Barry K."/>
            <person name="Miller A.N."/>
            <person name="Grigoriev I.V."/>
            <person name="Debuchy R."/>
            <person name="Gladieux P."/>
            <person name="Hiltunen Thoren M."/>
            <person name="Johannesson H."/>
        </authorList>
    </citation>
    <scope>NUCLEOTIDE SEQUENCE</scope>
    <source>
        <strain evidence="2">PSN293</strain>
    </source>
</reference>
<gene>
    <name evidence="2" type="ORF">QBC37DRAFT_172797</name>
</gene>
<keyword evidence="3" id="KW-1185">Reference proteome</keyword>
<organism evidence="2 3">
    <name type="scientific">Rhypophila decipiens</name>
    <dbReference type="NCBI Taxonomy" id="261697"/>
    <lineage>
        <taxon>Eukaryota</taxon>
        <taxon>Fungi</taxon>
        <taxon>Dikarya</taxon>
        <taxon>Ascomycota</taxon>
        <taxon>Pezizomycotina</taxon>
        <taxon>Sordariomycetes</taxon>
        <taxon>Sordariomycetidae</taxon>
        <taxon>Sordariales</taxon>
        <taxon>Naviculisporaceae</taxon>
        <taxon>Rhypophila</taxon>
    </lineage>
</organism>
<dbReference type="EMBL" id="MU858109">
    <property type="protein sequence ID" value="KAK4213419.1"/>
    <property type="molecule type" value="Genomic_DNA"/>
</dbReference>
<reference evidence="2" key="2">
    <citation type="submission" date="2023-05" db="EMBL/GenBank/DDBJ databases">
        <authorList>
            <consortium name="Lawrence Berkeley National Laboratory"/>
            <person name="Steindorff A."/>
            <person name="Hensen N."/>
            <person name="Bonometti L."/>
            <person name="Westerberg I."/>
            <person name="Brannstrom I.O."/>
            <person name="Guillou S."/>
            <person name="Cros-Aarteil S."/>
            <person name="Calhoun S."/>
            <person name="Haridas S."/>
            <person name="Kuo A."/>
            <person name="Mondo S."/>
            <person name="Pangilinan J."/>
            <person name="Riley R."/>
            <person name="Labutti K."/>
            <person name="Andreopoulos B."/>
            <person name="Lipzen A."/>
            <person name="Chen C."/>
            <person name="Yanf M."/>
            <person name="Daum C."/>
            <person name="Ng V."/>
            <person name="Clum A."/>
            <person name="Ohm R."/>
            <person name="Martin F."/>
            <person name="Silar P."/>
            <person name="Natvig D."/>
            <person name="Lalanne C."/>
            <person name="Gautier V."/>
            <person name="Ament-Velasquez S.L."/>
            <person name="Kruys A."/>
            <person name="Hutchinson M.I."/>
            <person name="Powell A.J."/>
            <person name="Barry K."/>
            <person name="Miller A.N."/>
            <person name="Grigoriev I.V."/>
            <person name="Debuchy R."/>
            <person name="Gladieux P."/>
            <person name="Thoren M.H."/>
            <person name="Johannesson H."/>
        </authorList>
    </citation>
    <scope>NUCLEOTIDE SEQUENCE</scope>
    <source>
        <strain evidence="2">PSN293</strain>
    </source>
</reference>
<name>A0AAN6Y6L2_9PEZI</name>
<accession>A0AAN6Y6L2</accession>
<sequence>MAYSAVDSRLLLDLPVLARRFLNSRPVSICHDLLMKIRSLQYPERLVRLTDLPIVSSRAVSVSQNNRRTGSGLGRAIWGPRAKRKSAWRLAMCHVLASQIRIQARLFQHSRLNGSGGSSPCNGKTHPTVWRPDGKHHSETFTCRCTCIGSRLNHGVHARGAISPYLSSDSLLLVSRWLGQVPLQQWKDAEGNWVSGSSEQDTGAAQRPIAERG</sequence>
<evidence type="ECO:0000313" key="2">
    <source>
        <dbReference type="EMBL" id="KAK4213419.1"/>
    </source>
</evidence>
<evidence type="ECO:0000313" key="3">
    <source>
        <dbReference type="Proteomes" id="UP001301769"/>
    </source>
</evidence>
<proteinExistence type="predicted"/>
<feature type="compositionally biased region" description="Polar residues" evidence="1">
    <location>
        <begin position="194"/>
        <end position="203"/>
    </location>
</feature>
<dbReference type="AlphaFoldDB" id="A0AAN6Y6L2"/>